<sequence>MNSEIINLIRTESKSKSSDALDKIIACCGHMKEVGINGRDIDSINGYVTVLVTQAAKEEVAELLERQD</sequence>
<name>A0A1M4TIA0_9FIRM</name>
<gene>
    <name evidence="1" type="ORF">SAMN02745190_00490</name>
</gene>
<evidence type="ECO:0000313" key="1">
    <source>
        <dbReference type="EMBL" id="SHE44191.1"/>
    </source>
</evidence>
<dbReference type="AlphaFoldDB" id="A0A1M4TIA0"/>
<reference evidence="1 2" key="1">
    <citation type="submission" date="2016-11" db="EMBL/GenBank/DDBJ databases">
        <authorList>
            <person name="Jaros S."/>
            <person name="Januszkiewicz K."/>
            <person name="Wedrychowicz H."/>
        </authorList>
    </citation>
    <scope>NUCLEOTIDE SEQUENCE [LARGE SCALE GENOMIC DNA]</scope>
    <source>
        <strain evidence="1 2">DSM 10502</strain>
    </source>
</reference>
<dbReference type="STRING" id="1123243.SAMN02745190_00490"/>
<dbReference type="Proteomes" id="UP000184404">
    <property type="component" value="Unassembled WGS sequence"/>
</dbReference>
<protein>
    <submittedName>
        <fullName evidence="1">Uncharacterized protein</fullName>
    </submittedName>
</protein>
<proteinExistence type="predicted"/>
<keyword evidence="2" id="KW-1185">Reference proteome</keyword>
<dbReference type="RefSeq" id="WP_072934578.1">
    <property type="nucleotide sequence ID" value="NZ_FQUG01000002.1"/>
</dbReference>
<accession>A0A1M4TIA0</accession>
<evidence type="ECO:0000313" key="2">
    <source>
        <dbReference type="Proteomes" id="UP000184404"/>
    </source>
</evidence>
<dbReference type="EMBL" id="FQUG01000002">
    <property type="protein sequence ID" value="SHE44191.1"/>
    <property type="molecule type" value="Genomic_DNA"/>
</dbReference>
<organism evidence="1 2">
    <name type="scientific">Schwartzia succinivorans DSM 10502</name>
    <dbReference type="NCBI Taxonomy" id="1123243"/>
    <lineage>
        <taxon>Bacteria</taxon>
        <taxon>Bacillati</taxon>
        <taxon>Bacillota</taxon>
        <taxon>Negativicutes</taxon>
        <taxon>Selenomonadales</taxon>
        <taxon>Selenomonadaceae</taxon>
        <taxon>Schwartzia</taxon>
    </lineage>
</organism>